<evidence type="ECO:0000313" key="3">
    <source>
        <dbReference type="EMBL" id="NGM15324.1"/>
    </source>
</evidence>
<keyword evidence="2" id="KW-0472">Membrane</keyword>
<dbReference type="NCBIfam" id="TIGR01300">
    <property type="entry name" value="CPA3_mnhG_phaG"/>
    <property type="match status" value="1"/>
</dbReference>
<dbReference type="InterPro" id="IPR005133">
    <property type="entry name" value="PhaG_MnhG_YufB"/>
</dbReference>
<comment type="similarity">
    <text evidence="1">Belongs to the CPA3 antiporters (TC 2.A.63) subunit G family.</text>
</comment>
<name>A0A6M1LB46_9ACTN</name>
<feature type="transmembrane region" description="Helical" evidence="2">
    <location>
        <begin position="63"/>
        <end position="85"/>
    </location>
</feature>
<reference evidence="3 4" key="1">
    <citation type="submission" date="2020-02" db="EMBL/GenBank/DDBJ databases">
        <title>Draft Genome Sequence of Verrucosispora sp. Strain CWR15, Isolated from Gulf of Mexico Sponge.</title>
        <authorList>
            <person name="Kennedy S.J."/>
            <person name="Cella E."/>
            <person name="Azarian T."/>
            <person name="Baker B.J."/>
            <person name="Shaw L.N."/>
        </authorList>
    </citation>
    <scope>NUCLEOTIDE SEQUENCE [LARGE SCALE GENOMIC DNA]</scope>
    <source>
        <strain evidence="3 4">CWR15</strain>
    </source>
</reference>
<dbReference type="Proteomes" id="UP000478148">
    <property type="component" value="Unassembled WGS sequence"/>
</dbReference>
<keyword evidence="4" id="KW-1185">Reference proteome</keyword>
<keyword evidence="2" id="KW-0812">Transmembrane</keyword>
<gene>
    <name evidence="3" type="ORF">ENC19_23100</name>
</gene>
<evidence type="ECO:0000256" key="1">
    <source>
        <dbReference type="ARBA" id="ARBA00008404"/>
    </source>
</evidence>
<sequence length="120" mass="12333">MIRISVASALLLLGTALIAISAVGLIRLPDVYHRMNSVAKAASLGVSCVLLGVLLLIPGWRTAVVVLAAVGLQLFTAPIGGYALARAAYRSGAPLAPVTRYDELGGRAGEGGDEQPRDPV</sequence>
<comment type="caution">
    <text evidence="3">The sequence shown here is derived from an EMBL/GenBank/DDBJ whole genome shotgun (WGS) entry which is preliminary data.</text>
</comment>
<dbReference type="AlphaFoldDB" id="A0A6M1LB46"/>
<evidence type="ECO:0000256" key="2">
    <source>
        <dbReference type="SAM" id="Phobius"/>
    </source>
</evidence>
<feature type="transmembrane region" description="Helical" evidence="2">
    <location>
        <begin position="38"/>
        <end position="57"/>
    </location>
</feature>
<dbReference type="RefSeq" id="WP_164449194.1">
    <property type="nucleotide sequence ID" value="NZ_SAIY01000009.1"/>
</dbReference>
<accession>A0A6M1LB46</accession>
<keyword evidence="2" id="KW-1133">Transmembrane helix</keyword>
<dbReference type="GO" id="GO:0015385">
    <property type="term" value="F:sodium:proton antiporter activity"/>
    <property type="evidence" value="ECO:0007669"/>
    <property type="project" value="TreeGrafter"/>
</dbReference>
<dbReference type="PANTHER" id="PTHR34703">
    <property type="entry name" value="ANTIPORTER SUBUNIT MNHG2-RELATED"/>
    <property type="match status" value="1"/>
</dbReference>
<dbReference type="PANTHER" id="PTHR34703:SF1">
    <property type="entry name" value="ANTIPORTER SUBUNIT MNHG2-RELATED"/>
    <property type="match status" value="1"/>
</dbReference>
<proteinExistence type="inferred from homology"/>
<organism evidence="3 4">
    <name type="scientific">Verrucosispora sioxanthis</name>
    <dbReference type="NCBI Taxonomy" id="2499994"/>
    <lineage>
        <taxon>Bacteria</taxon>
        <taxon>Bacillati</taxon>
        <taxon>Actinomycetota</taxon>
        <taxon>Actinomycetes</taxon>
        <taxon>Micromonosporales</taxon>
        <taxon>Micromonosporaceae</taxon>
        <taxon>Micromonospora</taxon>
    </lineage>
</organism>
<evidence type="ECO:0000313" key="4">
    <source>
        <dbReference type="Proteomes" id="UP000478148"/>
    </source>
</evidence>
<feature type="transmembrane region" description="Helical" evidence="2">
    <location>
        <begin position="6"/>
        <end position="26"/>
    </location>
</feature>
<dbReference type="Pfam" id="PF03334">
    <property type="entry name" value="PhaG_MnhG_YufB"/>
    <property type="match status" value="1"/>
</dbReference>
<protein>
    <submittedName>
        <fullName evidence="3">Monovalent cation/H(+) antiporter subunit G</fullName>
    </submittedName>
</protein>
<dbReference type="EMBL" id="SAIY01000009">
    <property type="protein sequence ID" value="NGM15324.1"/>
    <property type="molecule type" value="Genomic_DNA"/>
</dbReference>